<gene>
    <name evidence="2" type="ORF">EG028_18660</name>
</gene>
<evidence type="ECO:0000313" key="3">
    <source>
        <dbReference type="Proteomes" id="UP000279089"/>
    </source>
</evidence>
<evidence type="ECO:0000256" key="1">
    <source>
        <dbReference type="SAM" id="Phobius"/>
    </source>
</evidence>
<keyword evidence="1" id="KW-0812">Transmembrane</keyword>
<sequence>MLYLLITYTILLITAIWMTKIARRFFFRDRDGLRRIFNILDLEFPVSDAELAGMIQNMLPGVRKAVRLHLWVDFLFMLGFYPFTAMLCLIIGYKTGIGAYFYSMMAALQGVAWGCDILENIYLLRKLRKPEPGKQFGTYSFFVYTKFILCYAGLGVTLPVAFYFWMTGDFEQATVPYAMALLAETALAVWLLQKVK</sequence>
<feature type="transmembrane region" description="Helical" evidence="1">
    <location>
        <begin position="6"/>
        <end position="26"/>
    </location>
</feature>
<dbReference type="Proteomes" id="UP000279089">
    <property type="component" value="Unassembled WGS sequence"/>
</dbReference>
<feature type="transmembrane region" description="Helical" evidence="1">
    <location>
        <begin position="139"/>
        <end position="162"/>
    </location>
</feature>
<dbReference type="OrthoDB" id="661748at2"/>
<comment type="caution">
    <text evidence="2">The sequence shown here is derived from an EMBL/GenBank/DDBJ whole genome shotgun (WGS) entry which is preliminary data.</text>
</comment>
<name>A0A3N4M8G9_9BACT</name>
<dbReference type="AlphaFoldDB" id="A0A3N4M8G9"/>
<reference evidence="3" key="1">
    <citation type="submission" date="2018-11" db="EMBL/GenBank/DDBJ databases">
        <title>Chitinophaga lutea sp.nov., isolate from arsenic contaminated soil.</title>
        <authorList>
            <person name="Zong Y."/>
        </authorList>
    </citation>
    <scope>NUCLEOTIDE SEQUENCE [LARGE SCALE GENOMIC DNA]</scope>
    <source>
        <strain evidence="3">YLT18</strain>
    </source>
</reference>
<protein>
    <submittedName>
        <fullName evidence="2">Uncharacterized protein</fullName>
    </submittedName>
</protein>
<evidence type="ECO:0000313" key="2">
    <source>
        <dbReference type="EMBL" id="RPD39668.1"/>
    </source>
</evidence>
<feature type="transmembrane region" description="Helical" evidence="1">
    <location>
        <begin position="99"/>
        <end position="118"/>
    </location>
</feature>
<keyword evidence="1" id="KW-0472">Membrane</keyword>
<dbReference type="RefSeq" id="WP_120515805.1">
    <property type="nucleotide sequence ID" value="NZ_QXZY01000004.1"/>
</dbReference>
<proteinExistence type="predicted"/>
<dbReference type="EMBL" id="RMBX01000010">
    <property type="protein sequence ID" value="RPD39668.1"/>
    <property type="molecule type" value="Genomic_DNA"/>
</dbReference>
<accession>A0A3N4M8G9</accession>
<feature type="transmembrane region" description="Helical" evidence="1">
    <location>
        <begin position="174"/>
        <end position="192"/>
    </location>
</feature>
<feature type="transmembrane region" description="Helical" evidence="1">
    <location>
        <begin position="68"/>
        <end position="93"/>
    </location>
</feature>
<keyword evidence="1" id="KW-1133">Transmembrane helix</keyword>
<keyword evidence="3" id="KW-1185">Reference proteome</keyword>
<organism evidence="2 3">
    <name type="scientific">Chitinophaga barathri</name>
    <dbReference type="NCBI Taxonomy" id="1647451"/>
    <lineage>
        <taxon>Bacteria</taxon>
        <taxon>Pseudomonadati</taxon>
        <taxon>Bacteroidota</taxon>
        <taxon>Chitinophagia</taxon>
        <taxon>Chitinophagales</taxon>
        <taxon>Chitinophagaceae</taxon>
        <taxon>Chitinophaga</taxon>
    </lineage>
</organism>